<dbReference type="AlphaFoldDB" id="A0A084VF96"/>
<feature type="compositionally biased region" description="Basic residues" evidence="1">
    <location>
        <begin position="23"/>
        <end position="41"/>
    </location>
</feature>
<keyword evidence="4" id="KW-1185">Reference proteome</keyword>
<accession>A0A084VF96</accession>
<feature type="region of interest" description="Disordered" evidence="1">
    <location>
        <begin position="1"/>
        <end position="43"/>
    </location>
</feature>
<dbReference type="Proteomes" id="UP000030765">
    <property type="component" value="Unassembled WGS sequence"/>
</dbReference>
<feature type="region of interest" description="Disordered" evidence="1">
    <location>
        <begin position="82"/>
        <end position="109"/>
    </location>
</feature>
<evidence type="ECO:0000256" key="1">
    <source>
        <dbReference type="SAM" id="MobiDB-lite"/>
    </source>
</evidence>
<dbReference type="EnsemblMetazoa" id="ASIC003695-RA">
    <property type="protein sequence ID" value="ASIC003695-PA"/>
    <property type="gene ID" value="ASIC003695"/>
</dbReference>
<reference evidence="2 4" key="1">
    <citation type="journal article" date="2014" name="BMC Genomics">
        <title>Genome sequence of Anopheles sinensis provides insight into genetics basis of mosquito competence for malaria parasites.</title>
        <authorList>
            <person name="Zhou D."/>
            <person name="Zhang D."/>
            <person name="Ding G."/>
            <person name="Shi L."/>
            <person name="Hou Q."/>
            <person name="Ye Y."/>
            <person name="Xu Y."/>
            <person name="Zhou H."/>
            <person name="Xiong C."/>
            <person name="Li S."/>
            <person name="Yu J."/>
            <person name="Hong S."/>
            <person name="Yu X."/>
            <person name="Zou P."/>
            <person name="Chen C."/>
            <person name="Chang X."/>
            <person name="Wang W."/>
            <person name="Lv Y."/>
            <person name="Sun Y."/>
            <person name="Ma L."/>
            <person name="Shen B."/>
            <person name="Zhu C."/>
        </authorList>
    </citation>
    <scope>NUCLEOTIDE SEQUENCE [LARGE SCALE GENOMIC DNA]</scope>
</reference>
<name>A0A084VF96_ANOSI</name>
<evidence type="ECO:0000313" key="2">
    <source>
        <dbReference type="EMBL" id="KFB36640.1"/>
    </source>
</evidence>
<evidence type="ECO:0000313" key="3">
    <source>
        <dbReference type="EnsemblMetazoa" id="ASIC003695-PA"/>
    </source>
</evidence>
<feature type="compositionally biased region" description="Basic and acidic residues" evidence="1">
    <location>
        <begin position="82"/>
        <end position="93"/>
    </location>
</feature>
<reference evidence="3" key="2">
    <citation type="submission" date="2020-05" db="UniProtKB">
        <authorList>
            <consortium name="EnsemblMetazoa"/>
        </authorList>
    </citation>
    <scope>IDENTIFICATION</scope>
</reference>
<sequence length="109" mass="12858">MFQNMGKKSASVDLQHREEGTRRWRSGRNRKQQKGLQHRSKLARDQVRLRLAVHAVWCQANKGGRANPRWWCLQYQARRETRYSSADSRKGDANSDDAYWHGTEGKQQF</sequence>
<proteinExistence type="predicted"/>
<protein>
    <submittedName>
        <fullName evidence="2 3">Uncharacterized protein</fullName>
    </submittedName>
</protein>
<organism evidence="2">
    <name type="scientific">Anopheles sinensis</name>
    <name type="common">Mosquito</name>
    <dbReference type="NCBI Taxonomy" id="74873"/>
    <lineage>
        <taxon>Eukaryota</taxon>
        <taxon>Metazoa</taxon>
        <taxon>Ecdysozoa</taxon>
        <taxon>Arthropoda</taxon>
        <taxon>Hexapoda</taxon>
        <taxon>Insecta</taxon>
        <taxon>Pterygota</taxon>
        <taxon>Neoptera</taxon>
        <taxon>Endopterygota</taxon>
        <taxon>Diptera</taxon>
        <taxon>Nematocera</taxon>
        <taxon>Culicoidea</taxon>
        <taxon>Culicidae</taxon>
        <taxon>Anophelinae</taxon>
        <taxon>Anopheles</taxon>
    </lineage>
</organism>
<dbReference type="VEuPathDB" id="VectorBase:ASIC003695"/>
<dbReference type="EMBL" id="ATLV01012366">
    <property type="status" value="NOT_ANNOTATED_CDS"/>
    <property type="molecule type" value="Genomic_DNA"/>
</dbReference>
<dbReference type="EMBL" id="KE524785">
    <property type="protein sequence ID" value="KFB36640.1"/>
    <property type="molecule type" value="Genomic_DNA"/>
</dbReference>
<gene>
    <name evidence="2" type="ORF">ZHAS_00003695</name>
</gene>
<evidence type="ECO:0000313" key="4">
    <source>
        <dbReference type="Proteomes" id="UP000030765"/>
    </source>
</evidence>